<dbReference type="STRING" id="2282107.A0A286UK54"/>
<evidence type="ECO:0000259" key="3">
    <source>
        <dbReference type="PROSITE" id="PS50003"/>
    </source>
</evidence>
<dbReference type="Pfam" id="PF00241">
    <property type="entry name" value="Cofilin_ADF"/>
    <property type="match status" value="1"/>
</dbReference>
<dbReference type="Gene3D" id="2.30.29.30">
    <property type="entry name" value="Pleckstrin-homology domain (PH domain)/Phosphotyrosine-binding domain (PTB)"/>
    <property type="match status" value="1"/>
</dbReference>
<dbReference type="InterPro" id="IPR011993">
    <property type="entry name" value="PH-like_dom_sf"/>
</dbReference>
<evidence type="ECO:0000313" key="6">
    <source>
        <dbReference type="Proteomes" id="UP000217199"/>
    </source>
</evidence>
<evidence type="ECO:0000256" key="1">
    <source>
        <dbReference type="SAM" id="Coils"/>
    </source>
</evidence>
<dbReference type="PANTHER" id="PTHR10829">
    <property type="entry name" value="CORTACTIN AND DREBRIN"/>
    <property type="match status" value="1"/>
</dbReference>
<dbReference type="GO" id="GO:0005884">
    <property type="term" value="C:actin filament"/>
    <property type="evidence" value="ECO:0007669"/>
    <property type="project" value="TreeGrafter"/>
</dbReference>
<reference evidence="5 6" key="1">
    <citation type="journal article" date="2017" name="Mol. Ecol.">
        <title>Comparative and population genomic landscape of Phellinus noxius: A hypervariable fungus causing root rot in trees.</title>
        <authorList>
            <person name="Chung C.L."/>
            <person name="Lee T.J."/>
            <person name="Akiba M."/>
            <person name="Lee H.H."/>
            <person name="Kuo T.H."/>
            <person name="Liu D."/>
            <person name="Ke H.M."/>
            <person name="Yokoi T."/>
            <person name="Roa M.B."/>
            <person name="Lu M.J."/>
            <person name="Chang Y.Y."/>
            <person name="Ann P.J."/>
            <person name="Tsai J.N."/>
            <person name="Chen C.Y."/>
            <person name="Tzean S.S."/>
            <person name="Ota Y."/>
            <person name="Hattori T."/>
            <person name="Sahashi N."/>
            <person name="Liou R.F."/>
            <person name="Kikuchi T."/>
            <person name="Tsai I.J."/>
        </authorList>
    </citation>
    <scope>NUCLEOTIDE SEQUENCE [LARGE SCALE GENOMIC DNA]</scope>
    <source>
        <strain evidence="5 6">FFPRI411160</strain>
    </source>
</reference>
<gene>
    <name evidence="5" type="ORF">PNOK_0493500</name>
</gene>
<evidence type="ECO:0000259" key="4">
    <source>
        <dbReference type="PROSITE" id="PS51263"/>
    </source>
</evidence>
<dbReference type="Proteomes" id="UP000217199">
    <property type="component" value="Unassembled WGS sequence"/>
</dbReference>
<accession>A0A286UK54</accession>
<dbReference type="InParanoid" id="A0A286UK54"/>
<dbReference type="SUPFAM" id="SSF50729">
    <property type="entry name" value="PH domain-like"/>
    <property type="match status" value="1"/>
</dbReference>
<organism evidence="5 6">
    <name type="scientific">Pyrrhoderma noxium</name>
    <dbReference type="NCBI Taxonomy" id="2282107"/>
    <lineage>
        <taxon>Eukaryota</taxon>
        <taxon>Fungi</taxon>
        <taxon>Dikarya</taxon>
        <taxon>Basidiomycota</taxon>
        <taxon>Agaricomycotina</taxon>
        <taxon>Agaricomycetes</taxon>
        <taxon>Hymenochaetales</taxon>
        <taxon>Hymenochaetaceae</taxon>
        <taxon>Pyrrhoderma</taxon>
    </lineage>
</organism>
<keyword evidence="1" id="KW-0175">Coiled coil</keyword>
<comment type="caution">
    <text evidence="5">The sequence shown here is derived from an EMBL/GenBank/DDBJ whole genome shotgun (WGS) entry which is preliminary data.</text>
</comment>
<protein>
    <recommendedName>
        <fullName evidence="7">ADF-H domain-containing protein</fullName>
    </recommendedName>
</protein>
<dbReference type="PROSITE" id="PS51263">
    <property type="entry name" value="ADF_H"/>
    <property type="match status" value="1"/>
</dbReference>
<dbReference type="GO" id="GO:0030864">
    <property type="term" value="C:cortical actin cytoskeleton"/>
    <property type="evidence" value="ECO:0007669"/>
    <property type="project" value="TreeGrafter"/>
</dbReference>
<proteinExistence type="predicted"/>
<dbReference type="Gene3D" id="3.40.20.10">
    <property type="entry name" value="Severin"/>
    <property type="match status" value="1"/>
</dbReference>
<dbReference type="GO" id="GO:0051015">
    <property type="term" value="F:actin filament binding"/>
    <property type="evidence" value="ECO:0007669"/>
    <property type="project" value="TreeGrafter"/>
</dbReference>
<keyword evidence="6" id="KW-1185">Reference proteome</keyword>
<dbReference type="InterPro" id="IPR029006">
    <property type="entry name" value="ADF-H/Gelsolin-like_dom_sf"/>
</dbReference>
<feature type="domain" description="ADF-H" evidence="4">
    <location>
        <begin position="56"/>
        <end position="184"/>
    </location>
</feature>
<dbReference type="SUPFAM" id="SSF55753">
    <property type="entry name" value="Actin depolymerizing proteins"/>
    <property type="match status" value="1"/>
</dbReference>
<feature type="coiled-coil region" evidence="1">
    <location>
        <begin position="333"/>
        <end position="458"/>
    </location>
</feature>
<evidence type="ECO:0008006" key="7">
    <source>
        <dbReference type="Google" id="ProtNLM"/>
    </source>
</evidence>
<dbReference type="PANTHER" id="PTHR10829:SF25">
    <property type="entry name" value="DREBRIN-LIKE PROTEIN"/>
    <property type="match status" value="1"/>
</dbReference>
<name>A0A286UK54_9AGAM</name>
<dbReference type="OrthoDB" id="2123378at2759"/>
<feature type="region of interest" description="Disordered" evidence="2">
    <location>
        <begin position="196"/>
        <end position="215"/>
    </location>
</feature>
<dbReference type="AlphaFoldDB" id="A0A286UK54"/>
<feature type="domain" description="PH" evidence="3">
    <location>
        <begin position="474"/>
        <end position="579"/>
    </location>
</feature>
<dbReference type="InterPro" id="IPR002108">
    <property type="entry name" value="ADF-H"/>
</dbReference>
<dbReference type="InterPro" id="IPR001849">
    <property type="entry name" value="PH_domain"/>
</dbReference>
<dbReference type="EMBL" id="NBII01000004">
    <property type="protein sequence ID" value="PAV20001.1"/>
    <property type="molecule type" value="Genomic_DNA"/>
</dbReference>
<dbReference type="GO" id="GO:0030833">
    <property type="term" value="P:regulation of actin filament polymerization"/>
    <property type="evidence" value="ECO:0007669"/>
    <property type="project" value="TreeGrafter"/>
</dbReference>
<sequence length="580" mass="66122">MIQKIFGWVELVSRSFVDRPVAYETFYCPSDATRISTLLASGVHAQRGTFPKKKMSVDLTDPNVTRAYDDIIKNKGTDWLLVTYGGTRDKLSLLSSGQGNFDDLCRNVPREPEDVFFGFCRERDGGNNYYALIAFVPEGVSGVRRAKALVHSRAVGAVFKAANISMNVQNIVTQSRDKLRERLQISPSYIPRLASNSGKTIPRSASTPISKRSASESAAYYKSTDHSLASYMHAQESQARRSASPTYANIPSIPSEYDEIEGPPPPTPPKETYYTKSASAFVKSVSTGTMYETIRPRYDSFMSDGDEVVISPGKIPVRAMHHSHMLTPEARAQKRLEVQKRKEAEELQAVKEEEERQIKLRREKEEMLRQAEEEERRRLVKLEEEKRRALAERAKREMEAKLEEERRAQEMELRRQKERERRRRETEELEAKMKEMELRAAEAAKKKAEQRRMTEASKKQRMKTIQDKYARANGVLLAGSVTVQTSMSISWKRRYFELSRNALAFYRDSQERASPLDVMILERGRVAAIKEPDEGYDELEAIPHSFAVEFTDGDGAWCMYCDSAEDKDVLMSLLSQAAGL</sequence>
<evidence type="ECO:0000256" key="2">
    <source>
        <dbReference type="SAM" id="MobiDB-lite"/>
    </source>
</evidence>
<dbReference type="PROSITE" id="PS50003">
    <property type="entry name" value="PH_DOMAIN"/>
    <property type="match status" value="1"/>
</dbReference>
<evidence type="ECO:0000313" key="5">
    <source>
        <dbReference type="EMBL" id="PAV20001.1"/>
    </source>
</evidence>